<evidence type="ECO:0000313" key="2">
    <source>
        <dbReference type="Proteomes" id="UP001302126"/>
    </source>
</evidence>
<dbReference type="AlphaFoldDB" id="A0AAN6X5E1"/>
<dbReference type="EMBL" id="MU864354">
    <property type="protein sequence ID" value="KAK4192437.1"/>
    <property type="molecule type" value="Genomic_DNA"/>
</dbReference>
<accession>A0AAN6X5E1</accession>
<name>A0AAN6X5E1_9PEZI</name>
<sequence length="556" mass="61433">MEGFLRVLVERLNLTDGGGGEKEIMAVLGRRIKAMSSHTTSAKTKGADHPYDDDGVLRRDFMAGRGFTRIDTGLLRGEVLEGGEGGGKRVVIPTADVLTVPLSHVETGTAGKQEVSEGKKVNASGILFGIVSSYDRVQEQGFAMVEGWAQWLSNLQNDKEESKLNEGDGGKERRRTNGAGLILALEKATPEQVIEVRDQLWRGGMTESAVFAPEQKGGDSHKGSTYAQLFQRLLIARHGKGEMGAGKTRRWFGVVDDEVFLPSLGRLLREVDTRFEEYGEWYVGLPSRKSHWIRDEDDKGKMVTHGGGAVLLSPSVLDTVGQLMCFQEGGKGGDDEHQKPWGETLYKCLEQDEFIKLQVLLMGAAFDPTHSRSAEQPKGIAIHRAQPPLVIADRTAAKASRIISDFCGNKKDCFHHHHQQFIFADNWRLVSGHSITHYPGNGKIRVEAASKKLIQQQKGVAVSSPQHSEEGAKIAEKIVIHHVKDGGVEEGEKTIVWKGGKKKKTWRLLNAEAQGEELWQAYINRRHNGNNQSHGDDDDGEEKSDVDSVIILIWEK</sequence>
<evidence type="ECO:0000313" key="1">
    <source>
        <dbReference type="EMBL" id="KAK4192437.1"/>
    </source>
</evidence>
<protein>
    <submittedName>
        <fullName evidence="1">Uncharacterized protein</fullName>
    </submittedName>
</protein>
<gene>
    <name evidence="1" type="ORF">QBC35DRAFT_483771</name>
</gene>
<comment type="caution">
    <text evidence="1">The sequence shown here is derived from an EMBL/GenBank/DDBJ whole genome shotgun (WGS) entry which is preliminary data.</text>
</comment>
<keyword evidence="2" id="KW-1185">Reference proteome</keyword>
<proteinExistence type="predicted"/>
<reference evidence="1" key="2">
    <citation type="submission" date="2023-05" db="EMBL/GenBank/DDBJ databases">
        <authorList>
            <consortium name="Lawrence Berkeley National Laboratory"/>
            <person name="Steindorff A."/>
            <person name="Hensen N."/>
            <person name="Bonometti L."/>
            <person name="Westerberg I."/>
            <person name="Brannstrom I.O."/>
            <person name="Guillou S."/>
            <person name="Cros-Aarteil S."/>
            <person name="Calhoun S."/>
            <person name="Haridas S."/>
            <person name="Kuo A."/>
            <person name="Mondo S."/>
            <person name="Pangilinan J."/>
            <person name="Riley R."/>
            <person name="Labutti K."/>
            <person name="Andreopoulos B."/>
            <person name="Lipzen A."/>
            <person name="Chen C."/>
            <person name="Yanf M."/>
            <person name="Daum C."/>
            <person name="Ng V."/>
            <person name="Clum A."/>
            <person name="Ohm R."/>
            <person name="Martin F."/>
            <person name="Silar P."/>
            <person name="Natvig D."/>
            <person name="Lalanne C."/>
            <person name="Gautier V."/>
            <person name="Ament-Velasquez S.L."/>
            <person name="Kruys A."/>
            <person name="Hutchinson M.I."/>
            <person name="Powell A.J."/>
            <person name="Barry K."/>
            <person name="Miller A.N."/>
            <person name="Grigoriev I.V."/>
            <person name="Debuchy R."/>
            <person name="Gladieux P."/>
            <person name="Thoren M.H."/>
            <person name="Johannesson H."/>
        </authorList>
    </citation>
    <scope>NUCLEOTIDE SEQUENCE</scope>
    <source>
        <strain evidence="1">PSN309</strain>
    </source>
</reference>
<reference evidence="1" key="1">
    <citation type="journal article" date="2023" name="Mol. Phylogenet. Evol.">
        <title>Genome-scale phylogeny and comparative genomics of the fungal order Sordariales.</title>
        <authorList>
            <person name="Hensen N."/>
            <person name="Bonometti L."/>
            <person name="Westerberg I."/>
            <person name="Brannstrom I.O."/>
            <person name="Guillou S."/>
            <person name="Cros-Aarteil S."/>
            <person name="Calhoun S."/>
            <person name="Haridas S."/>
            <person name="Kuo A."/>
            <person name="Mondo S."/>
            <person name="Pangilinan J."/>
            <person name="Riley R."/>
            <person name="LaButti K."/>
            <person name="Andreopoulos B."/>
            <person name="Lipzen A."/>
            <person name="Chen C."/>
            <person name="Yan M."/>
            <person name="Daum C."/>
            <person name="Ng V."/>
            <person name="Clum A."/>
            <person name="Steindorff A."/>
            <person name="Ohm R.A."/>
            <person name="Martin F."/>
            <person name="Silar P."/>
            <person name="Natvig D.O."/>
            <person name="Lalanne C."/>
            <person name="Gautier V."/>
            <person name="Ament-Velasquez S.L."/>
            <person name="Kruys A."/>
            <person name="Hutchinson M.I."/>
            <person name="Powell A.J."/>
            <person name="Barry K."/>
            <person name="Miller A.N."/>
            <person name="Grigoriev I.V."/>
            <person name="Debuchy R."/>
            <person name="Gladieux P."/>
            <person name="Hiltunen Thoren M."/>
            <person name="Johannesson H."/>
        </authorList>
    </citation>
    <scope>NUCLEOTIDE SEQUENCE</scope>
    <source>
        <strain evidence="1">PSN309</strain>
    </source>
</reference>
<dbReference type="Proteomes" id="UP001302126">
    <property type="component" value="Unassembled WGS sequence"/>
</dbReference>
<organism evidence="1 2">
    <name type="scientific">Podospora australis</name>
    <dbReference type="NCBI Taxonomy" id="1536484"/>
    <lineage>
        <taxon>Eukaryota</taxon>
        <taxon>Fungi</taxon>
        <taxon>Dikarya</taxon>
        <taxon>Ascomycota</taxon>
        <taxon>Pezizomycotina</taxon>
        <taxon>Sordariomycetes</taxon>
        <taxon>Sordariomycetidae</taxon>
        <taxon>Sordariales</taxon>
        <taxon>Podosporaceae</taxon>
        <taxon>Podospora</taxon>
    </lineage>
</organism>